<dbReference type="PANTHER" id="PTHR20963:SF23">
    <property type="entry name" value="3-PHYTASE"/>
    <property type="match status" value="1"/>
</dbReference>
<gene>
    <name evidence="8" type="ORF">K461DRAFT_253127</name>
</gene>
<dbReference type="GO" id="GO:0016158">
    <property type="term" value="F:inositol hexakisphosphate 3-phosphatase activity"/>
    <property type="evidence" value="ECO:0007669"/>
    <property type="project" value="UniProtKB-EC"/>
</dbReference>
<dbReference type="InterPro" id="IPR033379">
    <property type="entry name" value="Acid_Pase_AS"/>
</dbReference>
<name>A0A9P4J4L7_9PEZI</name>
<dbReference type="InterPro" id="IPR029033">
    <property type="entry name" value="His_PPase_superfam"/>
</dbReference>
<dbReference type="OrthoDB" id="6509975at2759"/>
<evidence type="ECO:0000256" key="1">
    <source>
        <dbReference type="ARBA" id="ARBA00005375"/>
    </source>
</evidence>
<dbReference type="CDD" id="cd07061">
    <property type="entry name" value="HP_HAP_like"/>
    <property type="match status" value="1"/>
</dbReference>
<evidence type="ECO:0000313" key="9">
    <source>
        <dbReference type="Proteomes" id="UP000799439"/>
    </source>
</evidence>
<dbReference type="PIRSF" id="PIRSF000894">
    <property type="entry name" value="Acid_phosphatase"/>
    <property type="match status" value="1"/>
</dbReference>
<dbReference type="PROSITE" id="PS00616">
    <property type="entry name" value="HIS_ACID_PHOSPHAT_1"/>
    <property type="match status" value="1"/>
</dbReference>
<feature type="disulfide bond" evidence="6">
    <location>
        <begin position="399"/>
        <end position="407"/>
    </location>
</feature>
<dbReference type="EC" id="3.1.3.8" evidence="2"/>
<feature type="active site" description="Proton donor" evidence="5">
    <location>
        <position position="330"/>
    </location>
</feature>
<proteinExistence type="inferred from homology"/>
<dbReference type="GO" id="GO:0009277">
    <property type="term" value="C:fungal-type cell wall"/>
    <property type="evidence" value="ECO:0007669"/>
    <property type="project" value="TreeGrafter"/>
</dbReference>
<dbReference type="InterPro" id="IPR016274">
    <property type="entry name" value="Histidine_acid_Pase_euk"/>
</dbReference>
<comment type="similarity">
    <text evidence="1">Belongs to the histidine acid phosphatase family.</text>
</comment>
<organism evidence="8 9">
    <name type="scientific">Myriangium duriaei CBS 260.36</name>
    <dbReference type="NCBI Taxonomy" id="1168546"/>
    <lineage>
        <taxon>Eukaryota</taxon>
        <taxon>Fungi</taxon>
        <taxon>Dikarya</taxon>
        <taxon>Ascomycota</taxon>
        <taxon>Pezizomycotina</taxon>
        <taxon>Dothideomycetes</taxon>
        <taxon>Dothideomycetidae</taxon>
        <taxon>Myriangiales</taxon>
        <taxon>Myriangiaceae</taxon>
        <taxon>Myriangium</taxon>
    </lineage>
</organism>
<dbReference type="PANTHER" id="PTHR20963">
    <property type="entry name" value="MULTIPLE INOSITOL POLYPHOSPHATE PHOSPHATASE-RELATED"/>
    <property type="match status" value="1"/>
</dbReference>
<evidence type="ECO:0000256" key="4">
    <source>
        <dbReference type="ARBA" id="ARBA00023180"/>
    </source>
</evidence>
<evidence type="ECO:0000256" key="5">
    <source>
        <dbReference type="PIRSR" id="PIRSR000894-1"/>
    </source>
</evidence>
<feature type="disulfide bond" evidence="6">
    <location>
        <begin position="244"/>
        <end position="258"/>
    </location>
</feature>
<comment type="caution">
    <text evidence="8">The sequence shown here is derived from an EMBL/GenBank/DDBJ whole genome shotgun (WGS) entry which is preliminary data.</text>
</comment>
<dbReference type="AlphaFoldDB" id="A0A9P4J4L7"/>
<accession>A0A9P4J4L7</accession>
<dbReference type="InterPro" id="IPR000560">
    <property type="entry name" value="His_Pase_clade-2"/>
</dbReference>
<feature type="active site" description="Nucleophile" evidence="5">
    <location>
        <position position="62"/>
    </location>
</feature>
<feature type="signal peptide" evidence="7">
    <location>
        <begin position="1"/>
        <end position="20"/>
    </location>
</feature>
<evidence type="ECO:0000256" key="6">
    <source>
        <dbReference type="PIRSR" id="PIRSR000894-2"/>
    </source>
</evidence>
<dbReference type="EMBL" id="ML996083">
    <property type="protein sequence ID" value="KAF2154966.1"/>
    <property type="molecule type" value="Genomic_DNA"/>
</dbReference>
<dbReference type="Gene3D" id="3.40.50.1240">
    <property type="entry name" value="Phosphoglycerate mutase-like"/>
    <property type="match status" value="1"/>
</dbReference>
<protein>
    <recommendedName>
        <fullName evidence="2">3-phytase</fullName>
        <ecNumber evidence="2">3.1.3.8</ecNumber>
    </recommendedName>
</protein>
<feature type="disulfide bond" evidence="6">
    <location>
        <begin position="51"/>
        <end position="379"/>
    </location>
</feature>
<sequence length="461" mass="50208">MKGFAAHALYGLVCASAVIASFNVLEHLGGNSPWHPDPNVNHISADVPSECKVDQAVYVVRHGSRYPDQSAYQGWLAFQTKLQSANYTAHGDLSFIHDWKPVLDHPAQEIAQVSPGGYKELYALGGELRTRYPGFYQYGSPYLLWANDYPRVIDSARLFARGYIGPNSSLADVHVINASAPSAVGNSLSTSDSCPNFFKDTSGGNLTTVWGNVYLPPIVKRLNALIDGGFKLNSSDLTNIPYLCGYETQITGHRSPWCDVFREQEILDYEYQQDLRYYYGTGPGALKNDSVQLPLLQGIVDLLKTGPGVKAKTSNGSVTLPPLVMAFSQDNQINELVSITGIFDQQRPLSATSRNDSRIYISSNITPMRGTIAFERLNCGSNINVRIRLNDAVFPVPSCTSGPGKSCPLSQYQQLVDSKWKTGGSFGSVCNLTAGSVVQAPSGGVTFFTDLTLPAMRIVKP</sequence>
<dbReference type="Proteomes" id="UP000799439">
    <property type="component" value="Unassembled WGS sequence"/>
</dbReference>
<reference evidence="8" key="1">
    <citation type="journal article" date="2020" name="Stud. Mycol.">
        <title>101 Dothideomycetes genomes: a test case for predicting lifestyles and emergence of pathogens.</title>
        <authorList>
            <person name="Haridas S."/>
            <person name="Albert R."/>
            <person name="Binder M."/>
            <person name="Bloem J."/>
            <person name="Labutti K."/>
            <person name="Salamov A."/>
            <person name="Andreopoulos B."/>
            <person name="Baker S."/>
            <person name="Barry K."/>
            <person name="Bills G."/>
            <person name="Bluhm B."/>
            <person name="Cannon C."/>
            <person name="Castanera R."/>
            <person name="Culley D."/>
            <person name="Daum C."/>
            <person name="Ezra D."/>
            <person name="Gonzalez J."/>
            <person name="Henrissat B."/>
            <person name="Kuo A."/>
            <person name="Liang C."/>
            <person name="Lipzen A."/>
            <person name="Lutzoni F."/>
            <person name="Magnuson J."/>
            <person name="Mondo S."/>
            <person name="Nolan M."/>
            <person name="Ohm R."/>
            <person name="Pangilinan J."/>
            <person name="Park H.-J."/>
            <person name="Ramirez L."/>
            <person name="Alfaro M."/>
            <person name="Sun H."/>
            <person name="Tritt A."/>
            <person name="Yoshinaga Y."/>
            <person name="Zwiers L.-H."/>
            <person name="Turgeon B."/>
            <person name="Goodwin S."/>
            <person name="Spatafora J."/>
            <person name="Crous P."/>
            <person name="Grigoriev I."/>
        </authorList>
    </citation>
    <scope>NUCLEOTIDE SEQUENCE</scope>
    <source>
        <strain evidence="8">CBS 260.36</strain>
    </source>
</reference>
<evidence type="ECO:0000256" key="3">
    <source>
        <dbReference type="ARBA" id="ARBA00022801"/>
    </source>
</evidence>
<keyword evidence="7" id="KW-0732">Signal</keyword>
<dbReference type="SUPFAM" id="SSF53254">
    <property type="entry name" value="Phosphoglycerate mutase-like"/>
    <property type="match status" value="1"/>
</dbReference>
<keyword evidence="6" id="KW-1015">Disulfide bond</keyword>
<keyword evidence="9" id="KW-1185">Reference proteome</keyword>
<dbReference type="Pfam" id="PF00328">
    <property type="entry name" value="His_Phos_2"/>
    <property type="match status" value="1"/>
</dbReference>
<evidence type="ECO:0000256" key="2">
    <source>
        <dbReference type="ARBA" id="ARBA00012632"/>
    </source>
</evidence>
<evidence type="ECO:0000256" key="7">
    <source>
        <dbReference type="SAM" id="SignalP"/>
    </source>
</evidence>
<feature type="chain" id="PRO_5040439054" description="3-phytase" evidence="7">
    <location>
        <begin position="21"/>
        <end position="461"/>
    </location>
</feature>
<keyword evidence="3" id="KW-0378">Hydrolase</keyword>
<keyword evidence="4" id="KW-0325">Glycoprotein</keyword>
<dbReference type="GO" id="GO:0003993">
    <property type="term" value="F:acid phosphatase activity"/>
    <property type="evidence" value="ECO:0007669"/>
    <property type="project" value="TreeGrafter"/>
</dbReference>
<evidence type="ECO:0000313" key="8">
    <source>
        <dbReference type="EMBL" id="KAF2154966.1"/>
    </source>
</evidence>